<dbReference type="RefSeq" id="WP_210117488.1">
    <property type="nucleotide sequence ID" value="NZ_CP054257.1"/>
</dbReference>
<evidence type="ECO:0000313" key="2">
    <source>
        <dbReference type="Proteomes" id="UP000671995"/>
    </source>
</evidence>
<proteinExistence type="predicted"/>
<dbReference type="Proteomes" id="UP000671995">
    <property type="component" value="Chromosome"/>
</dbReference>
<gene>
    <name evidence="1" type="ORF">HRI96_11555</name>
</gene>
<reference evidence="1" key="1">
    <citation type="submission" date="2020-05" db="EMBL/GenBank/DDBJ databases">
        <authorList>
            <person name="Zeng H."/>
            <person name="Chan Y.K."/>
            <person name="Watt R.M."/>
        </authorList>
    </citation>
    <scope>NUCLEOTIDE SEQUENCE</scope>
    <source>
        <strain evidence="1">ATCC 700773</strain>
    </source>
</reference>
<accession>A0A975IDG9</accession>
<dbReference type="EMBL" id="CP054257">
    <property type="protein sequence ID" value="QTQ12777.1"/>
    <property type="molecule type" value="Genomic_DNA"/>
</dbReference>
<reference evidence="1" key="2">
    <citation type="journal article" date="2021" name="Microbiol. Resour. Announc.">
        <title>Complete Genome Sequences of Three Human Oral Treponema parvum Isolates.</title>
        <authorList>
            <person name="Zeng H."/>
            <person name="Watt R.M."/>
        </authorList>
    </citation>
    <scope>NUCLEOTIDE SEQUENCE</scope>
    <source>
        <strain evidence="1">ATCC 700773</strain>
    </source>
</reference>
<evidence type="ECO:0000313" key="1">
    <source>
        <dbReference type="EMBL" id="QTQ12777.1"/>
    </source>
</evidence>
<name>A0A975IDG9_9SPIR</name>
<sequence length="76" mass="8633">MKKFYVAITRVKSSEHDYPGRLIISSYIWIHGIEALKMGLSANPKKYLPVSSTRFINDFGCTAPRTILGRDCEVIQ</sequence>
<organism evidence="1 2">
    <name type="scientific">Treponema parvum</name>
    <dbReference type="NCBI Taxonomy" id="138851"/>
    <lineage>
        <taxon>Bacteria</taxon>
        <taxon>Pseudomonadati</taxon>
        <taxon>Spirochaetota</taxon>
        <taxon>Spirochaetia</taxon>
        <taxon>Spirochaetales</taxon>
        <taxon>Treponemataceae</taxon>
        <taxon>Treponema</taxon>
    </lineage>
</organism>
<protein>
    <submittedName>
        <fullName evidence="1">Uncharacterized protein</fullName>
    </submittedName>
</protein>
<dbReference type="AlphaFoldDB" id="A0A975IDG9"/>